<name>A0ABZ2LVX5_9BACT</name>
<dbReference type="RefSeq" id="WP_394823552.1">
    <property type="nucleotide sequence ID" value="NZ_CP089984.1"/>
</dbReference>
<feature type="compositionally biased region" description="Low complexity" evidence="1">
    <location>
        <begin position="25"/>
        <end position="34"/>
    </location>
</feature>
<feature type="region of interest" description="Disordered" evidence="1">
    <location>
        <begin position="58"/>
        <end position="78"/>
    </location>
</feature>
<evidence type="ECO:0000313" key="2">
    <source>
        <dbReference type="EMBL" id="WXB13936.1"/>
    </source>
</evidence>
<protein>
    <recommendedName>
        <fullName evidence="4">Lipoprotein</fullName>
    </recommendedName>
</protein>
<evidence type="ECO:0000256" key="1">
    <source>
        <dbReference type="SAM" id="MobiDB-lite"/>
    </source>
</evidence>
<evidence type="ECO:0000313" key="3">
    <source>
        <dbReference type="Proteomes" id="UP001370348"/>
    </source>
</evidence>
<organism evidence="2 3">
    <name type="scientific">Pendulispora albinea</name>
    <dbReference type="NCBI Taxonomy" id="2741071"/>
    <lineage>
        <taxon>Bacteria</taxon>
        <taxon>Pseudomonadati</taxon>
        <taxon>Myxococcota</taxon>
        <taxon>Myxococcia</taxon>
        <taxon>Myxococcales</taxon>
        <taxon>Sorangiineae</taxon>
        <taxon>Pendulisporaceae</taxon>
        <taxon>Pendulispora</taxon>
    </lineage>
</organism>
<keyword evidence="3" id="KW-1185">Reference proteome</keyword>
<evidence type="ECO:0008006" key="4">
    <source>
        <dbReference type="Google" id="ProtNLM"/>
    </source>
</evidence>
<accession>A0ABZ2LVX5</accession>
<feature type="region of interest" description="Disordered" evidence="1">
    <location>
        <begin position="1"/>
        <end position="34"/>
    </location>
</feature>
<proteinExistence type="predicted"/>
<sequence>MLIATGCGGSPKPVNTSGAAPVENPGPASASTPPSRAALIDLCAGATTVDVKVADIEPDSLDGKDSKEPSFPSPRKAKGKTYTMADLDALANRAQWAELLAHVEDIPPLERKATWERLLVKAATEYVGSLSSKSDAYEGFWIAEGMVKRYPALPKSKEFMAKRADVGKKVFTECLQQSYSGKECIQRAKDFVNVDGTERDVALAIGKIVRQNQFPYVAVPFFQAAVAGTKNNAACADEDLRLAVVAGLALPTNYENASGARDVSANACWTELRAPVLQEFKDNANGYLKDNVCSVLKAKGELKP</sequence>
<dbReference type="Proteomes" id="UP001370348">
    <property type="component" value="Chromosome"/>
</dbReference>
<reference evidence="2 3" key="1">
    <citation type="submission" date="2021-12" db="EMBL/GenBank/DDBJ databases">
        <title>Discovery of the Pendulisporaceae a myxobacterial family with distinct sporulation behavior and unique specialized metabolism.</title>
        <authorList>
            <person name="Garcia R."/>
            <person name="Popoff A."/>
            <person name="Bader C.D."/>
            <person name="Loehr J."/>
            <person name="Walesch S."/>
            <person name="Walt C."/>
            <person name="Boldt J."/>
            <person name="Bunk B."/>
            <person name="Haeckl F.J.F.P.J."/>
            <person name="Gunesch A.P."/>
            <person name="Birkelbach J."/>
            <person name="Nuebel U."/>
            <person name="Pietschmann T."/>
            <person name="Bach T."/>
            <person name="Mueller R."/>
        </authorList>
    </citation>
    <scope>NUCLEOTIDE SEQUENCE [LARGE SCALE GENOMIC DNA]</scope>
    <source>
        <strain evidence="2 3">MSr11954</strain>
    </source>
</reference>
<dbReference type="EMBL" id="CP089984">
    <property type="protein sequence ID" value="WXB13936.1"/>
    <property type="molecule type" value="Genomic_DNA"/>
</dbReference>
<gene>
    <name evidence="2" type="ORF">LZC94_39670</name>
</gene>